<dbReference type="Proteomes" id="UP000548707">
    <property type="component" value="Unassembled WGS sequence"/>
</dbReference>
<dbReference type="RefSeq" id="WP_138739082.1">
    <property type="nucleotide sequence ID" value="NZ_CP081178.1"/>
</dbReference>
<feature type="transmembrane region" description="Helical" evidence="1">
    <location>
        <begin position="42"/>
        <end position="60"/>
    </location>
</feature>
<protein>
    <submittedName>
        <fullName evidence="2">Uncharacterized protein</fullName>
    </submittedName>
</protein>
<feature type="transmembrane region" description="Helical" evidence="1">
    <location>
        <begin position="75"/>
        <end position="96"/>
    </location>
</feature>
<keyword evidence="1" id="KW-0472">Membrane</keyword>
<organism evidence="2 3">
    <name type="scientific">Pseudomonas mandelii</name>
    <dbReference type="NCBI Taxonomy" id="75612"/>
    <lineage>
        <taxon>Bacteria</taxon>
        <taxon>Pseudomonadati</taxon>
        <taxon>Pseudomonadota</taxon>
        <taxon>Gammaproteobacteria</taxon>
        <taxon>Pseudomonadales</taxon>
        <taxon>Pseudomonadaceae</taxon>
        <taxon>Pseudomonas</taxon>
    </lineage>
</organism>
<gene>
    <name evidence="2" type="ORF">HBO26_22625</name>
</gene>
<sequence length="111" mass="11731">MTRLQIDSTQFLVVGGLVAIGIYLGASLLARSTPDLKHGAALVVAWFTVVSVIDIALQVYQAEPHQLGILANQKAIILIGSGVMLWLAVGGIWTALASPLKKKASKISQPQ</sequence>
<reference evidence="2 3" key="1">
    <citation type="journal article" date="2020" name="Front. Microbiol.">
        <title>Genetic Organization of the aprX-lipA2 Operon Affects the Proteolytic Potential of Pseudomonas Species in Milk.</title>
        <authorList>
            <person name="Maier C."/>
            <person name="Huptas C."/>
            <person name="von Neubeck M."/>
            <person name="Scherer S."/>
            <person name="Wenning M."/>
            <person name="Lucking G."/>
        </authorList>
    </citation>
    <scope>NUCLEOTIDE SEQUENCE [LARGE SCALE GENOMIC DNA]</scope>
    <source>
        <strain evidence="2 3">WS 5114</strain>
    </source>
</reference>
<dbReference type="GeneID" id="46433552"/>
<evidence type="ECO:0000313" key="3">
    <source>
        <dbReference type="Proteomes" id="UP000548707"/>
    </source>
</evidence>
<name>A0AB36D1V1_9PSED</name>
<comment type="caution">
    <text evidence="2">The sequence shown here is derived from an EMBL/GenBank/DDBJ whole genome shotgun (WGS) entry which is preliminary data.</text>
</comment>
<proteinExistence type="predicted"/>
<feature type="transmembrane region" description="Helical" evidence="1">
    <location>
        <begin position="12"/>
        <end position="30"/>
    </location>
</feature>
<dbReference type="EMBL" id="JAAQXV010000007">
    <property type="protein sequence ID" value="NMZ82085.1"/>
    <property type="molecule type" value="Genomic_DNA"/>
</dbReference>
<keyword evidence="1" id="KW-0812">Transmembrane</keyword>
<evidence type="ECO:0000256" key="1">
    <source>
        <dbReference type="SAM" id="Phobius"/>
    </source>
</evidence>
<keyword evidence="1" id="KW-1133">Transmembrane helix</keyword>
<dbReference type="AlphaFoldDB" id="A0AB36D1V1"/>
<accession>A0AB36D1V1</accession>
<evidence type="ECO:0000313" key="2">
    <source>
        <dbReference type="EMBL" id="NMZ82085.1"/>
    </source>
</evidence>